<dbReference type="InterPro" id="IPR001810">
    <property type="entry name" value="F-box_dom"/>
</dbReference>
<dbReference type="EMBL" id="UYWX01007523">
    <property type="protein sequence ID" value="VDM27001.1"/>
    <property type="molecule type" value="Genomic_DNA"/>
</dbReference>
<dbReference type="AlphaFoldDB" id="A0A0R3WXG6"/>
<evidence type="ECO:0000313" key="3">
    <source>
        <dbReference type="Proteomes" id="UP000274429"/>
    </source>
</evidence>
<protein>
    <submittedName>
        <fullName evidence="4">F-box domain-containing protein</fullName>
    </submittedName>
</protein>
<proteinExistence type="predicted"/>
<dbReference type="OrthoDB" id="6293304at2759"/>
<gene>
    <name evidence="2" type="ORF">TTAC_LOCUS5441</name>
</gene>
<name>A0A0R3WXG6_HYDTA</name>
<dbReference type="Proteomes" id="UP000274429">
    <property type="component" value="Unassembled WGS sequence"/>
</dbReference>
<dbReference type="SUPFAM" id="SSF81383">
    <property type="entry name" value="F-box domain"/>
    <property type="match status" value="1"/>
</dbReference>
<evidence type="ECO:0000259" key="1">
    <source>
        <dbReference type="PROSITE" id="PS50181"/>
    </source>
</evidence>
<sequence>MPRLSLDCTQTTSQRTLTDLPTIVALQICEYLDAADLVNLCTTVPRWKAFLTRRRFIHVMKQHIRQWTWFDKRLCQLLLPHPLNASIENICEAIMYRSALTKSFHRFRNRLALYRWQQLQLQHHHHHHHQHQKQDDDFVNIDVYPIHVRDYLHNGIERMHRAVLRGALPARFPFHRNLHVHRELDHECKSTRIAMGNHFIGGAFTSEADQRQCSQCITYLAKPTWVPDADFTAELEALATHHVINIAFMVDEKEDGLSLWNCLEQCLTCLVTMSADWRVWSIKPCSGEGFINWDSLEDWSCFHVHMATRRWRM</sequence>
<feature type="domain" description="F-box" evidence="1">
    <location>
        <begin position="14"/>
        <end position="60"/>
    </location>
</feature>
<keyword evidence="3" id="KW-1185">Reference proteome</keyword>
<reference evidence="2 3" key="2">
    <citation type="submission" date="2018-11" db="EMBL/GenBank/DDBJ databases">
        <authorList>
            <consortium name="Pathogen Informatics"/>
        </authorList>
    </citation>
    <scope>NUCLEOTIDE SEQUENCE [LARGE SCALE GENOMIC DNA]</scope>
</reference>
<organism evidence="4">
    <name type="scientific">Hydatigena taeniaeformis</name>
    <name type="common">Feline tapeworm</name>
    <name type="synonym">Taenia taeniaeformis</name>
    <dbReference type="NCBI Taxonomy" id="6205"/>
    <lineage>
        <taxon>Eukaryota</taxon>
        <taxon>Metazoa</taxon>
        <taxon>Spiralia</taxon>
        <taxon>Lophotrochozoa</taxon>
        <taxon>Platyhelminthes</taxon>
        <taxon>Cestoda</taxon>
        <taxon>Eucestoda</taxon>
        <taxon>Cyclophyllidea</taxon>
        <taxon>Taeniidae</taxon>
        <taxon>Hydatigera</taxon>
    </lineage>
</organism>
<dbReference type="PROSITE" id="PS50181">
    <property type="entry name" value="FBOX"/>
    <property type="match status" value="1"/>
</dbReference>
<accession>A0A0R3WXG6</accession>
<evidence type="ECO:0000313" key="4">
    <source>
        <dbReference type="WBParaSite" id="TTAC_0000545601-mRNA-1"/>
    </source>
</evidence>
<dbReference type="InterPro" id="IPR036047">
    <property type="entry name" value="F-box-like_dom_sf"/>
</dbReference>
<dbReference type="WBParaSite" id="TTAC_0000545601-mRNA-1">
    <property type="protein sequence ID" value="TTAC_0000545601-mRNA-1"/>
    <property type="gene ID" value="TTAC_0000545601"/>
</dbReference>
<evidence type="ECO:0000313" key="2">
    <source>
        <dbReference type="EMBL" id="VDM27001.1"/>
    </source>
</evidence>
<reference evidence="4" key="1">
    <citation type="submission" date="2017-02" db="UniProtKB">
        <authorList>
            <consortium name="WormBaseParasite"/>
        </authorList>
    </citation>
    <scope>IDENTIFICATION</scope>
</reference>